<evidence type="ECO:0000313" key="7">
    <source>
        <dbReference type="EMBL" id="MCW1934221.1"/>
    </source>
</evidence>
<keyword evidence="8" id="KW-1185">Reference proteome</keyword>
<evidence type="ECO:0000313" key="8">
    <source>
        <dbReference type="Proteomes" id="UP001208938"/>
    </source>
</evidence>
<dbReference type="CDD" id="cd07984">
    <property type="entry name" value="LPLAT_LABLAT-like"/>
    <property type="match status" value="1"/>
</dbReference>
<gene>
    <name evidence="7" type="ORF">OKW52_18655</name>
</gene>
<keyword evidence="5" id="KW-0472">Membrane</keyword>
<dbReference type="Pfam" id="PF03279">
    <property type="entry name" value="Lip_A_acyltrans"/>
    <property type="match status" value="1"/>
</dbReference>
<keyword evidence="2" id="KW-1003">Cell membrane</keyword>
<sequence>MSDTPAPARLSFRHWVEDRAEAAIFRAILALPYRRRIPAMGWFSRTILGPLAMNRRIKANLAYIFPDMPKAQVKQICRDVADNFGRSLIELHSGAEFARFVATQPLGGPGLAALDRAHAEGRPVILASAHYGNYDVLRAGLTARGFRVGGLYRPLSNPAANKRYVATIESIATPLFPRGNEGLGAMIRFVKSGGMLGFLGDQHMAHGEMLDFLGKPAASATSAAKMALKYNALLVPLYATRNPDGLTFTVEVEEPIPHSDALTMTQAVNDSVSAKVRAHPGQWFWVHRRWRHTA</sequence>
<keyword evidence="4" id="KW-0808">Transferase</keyword>
<keyword evidence="3" id="KW-0997">Cell inner membrane</keyword>
<proteinExistence type="predicted"/>
<evidence type="ECO:0000256" key="4">
    <source>
        <dbReference type="ARBA" id="ARBA00022679"/>
    </source>
</evidence>
<accession>A0ABT3H353</accession>
<protein>
    <submittedName>
        <fullName evidence="7">Lysophospholipid acyltransferase family protein</fullName>
    </submittedName>
</protein>
<keyword evidence="6 7" id="KW-0012">Acyltransferase</keyword>
<evidence type="ECO:0000256" key="5">
    <source>
        <dbReference type="ARBA" id="ARBA00023136"/>
    </source>
</evidence>
<dbReference type="PANTHER" id="PTHR30606:SF10">
    <property type="entry name" value="PHOSPHATIDYLINOSITOL MANNOSIDE ACYLTRANSFERASE"/>
    <property type="match status" value="1"/>
</dbReference>
<reference evidence="7 8" key="1">
    <citation type="submission" date="2022-10" db="EMBL/GenBank/DDBJ databases">
        <title>Pararhodobacter sp. nov., isolated from marine algae.</title>
        <authorList>
            <person name="Choi B.J."/>
            <person name="Kim J.M."/>
            <person name="Lee J.K."/>
            <person name="Choi D.G."/>
            <person name="Jeon C.O."/>
        </authorList>
    </citation>
    <scope>NUCLEOTIDE SEQUENCE [LARGE SCALE GENOMIC DNA]</scope>
    <source>
        <strain evidence="7 8">ZQ420</strain>
    </source>
</reference>
<comment type="caution">
    <text evidence="7">The sequence shown here is derived from an EMBL/GenBank/DDBJ whole genome shotgun (WGS) entry which is preliminary data.</text>
</comment>
<evidence type="ECO:0000256" key="3">
    <source>
        <dbReference type="ARBA" id="ARBA00022519"/>
    </source>
</evidence>
<name>A0ABT3H353_9RHOB</name>
<evidence type="ECO:0000256" key="2">
    <source>
        <dbReference type="ARBA" id="ARBA00022475"/>
    </source>
</evidence>
<evidence type="ECO:0000256" key="1">
    <source>
        <dbReference type="ARBA" id="ARBA00004533"/>
    </source>
</evidence>
<comment type="subcellular location">
    <subcellularLocation>
        <location evidence="1">Cell inner membrane</location>
    </subcellularLocation>
</comment>
<organism evidence="7 8">
    <name type="scientific">Pararhodobacter zhoushanensis</name>
    <dbReference type="NCBI Taxonomy" id="2479545"/>
    <lineage>
        <taxon>Bacteria</taxon>
        <taxon>Pseudomonadati</taxon>
        <taxon>Pseudomonadota</taxon>
        <taxon>Alphaproteobacteria</taxon>
        <taxon>Rhodobacterales</taxon>
        <taxon>Paracoccaceae</taxon>
        <taxon>Pararhodobacter</taxon>
    </lineage>
</organism>
<dbReference type="RefSeq" id="WP_264507033.1">
    <property type="nucleotide sequence ID" value="NZ_JAPDFL010000001.1"/>
</dbReference>
<dbReference type="EMBL" id="JAPDFL010000001">
    <property type="protein sequence ID" value="MCW1934221.1"/>
    <property type="molecule type" value="Genomic_DNA"/>
</dbReference>
<dbReference type="PANTHER" id="PTHR30606">
    <property type="entry name" value="LIPID A BIOSYNTHESIS LAUROYL ACYLTRANSFERASE"/>
    <property type="match status" value="1"/>
</dbReference>
<dbReference type="Proteomes" id="UP001208938">
    <property type="component" value="Unassembled WGS sequence"/>
</dbReference>
<dbReference type="InterPro" id="IPR004960">
    <property type="entry name" value="LipA_acyltrans"/>
</dbReference>
<dbReference type="GO" id="GO:0016746">
    <property type="term" value="F:acyltransferase activity"/>
    <property type="evidence" value="ECO:0007669"/>
    <property type="project" value="UniProtKB-KW"/>
</dbReference>
<evidence type="ECO:0000256" key="6">
    <source>
        <dbReference type="ARBA" id="ARBA00023315"/>
    </source>
</evidence>